<keyword evidence="2 4" id="KW-0472">Membrane</keyword>
<accession>A0A0D6N036</accession>
<dbReference type="InterPro" id="IPR012910">
    <property type="entry name" value="Plug_dom"/>
</dbReference>
<reference evidence="9 11" key="2">
    <citation type="submission" date="2019-07" db="EMBL/GenBank/DDBJ databases">
        <title>Whole genome shotgun sequence of Acetobacter cibinongensis NBRC 16605.</title>
        <authorList>
            <person name="Hosoyama A."/>
            <person name="Uohara A."/>
            <person name="Ohji S."/>
            <person name="Ichikawa N."/>
        </authorList>
    </citation>
    <scope>NUCLEOTIDE SEQUENCE [LARGE SCALE GENOMIC DNA]</scope>
    <source>
        <strain evidence="9 11">NBRC 16605</strain>
    </source>
</reference>
<dbReference type="EMBL" id="BJVU01000006">
    <property type="protein sequence ID" value="GEL59033.1"/>
    <property type="molecule type" value="Genomic_DNA"/>
</dbReference>
<dbReference type="PANTHER" id="PTHR47234">
    <property type="match status" value="1"/>
</dbReference>
<evidence type="ECO:0000259" key="7">
    <source>
        <dbReference type="Pfam" id="PF07715"/>
    </source>
</evidence>
<evidence type="ECO:0000256" key="3">
    <source>
        <dbReference type="ARBA" id="ARBA00023237"/>
    </source>
</evidence>
<gene>
    <name evidence="8" type="ORF">Abci_003_047</name>
    <name evidence="9" type="ORF">ACI01nite_16350</name>
</gene>
<comment type="similarity">
    <text evidence="4">Belongs to the TonB-dependent receptor family.</text>
</comment>
<dbReference type="RefSeq" id="WP_219810296.1">
    <property type="nucleotide sequence ID" value="NZ_BAMV01000003.1"/>
</dbReference>
<protein>
    <submittedName>
        <fullName evidence="8">TonB-dependent outer membrane receptor</fullName>
    </submittedName>
    <submittedName>
        <fullName evidence="9">TonB-dependent receptor</fullName>
    </submittedName>
</protein>
<evidence type="ECO:0000256" key="5">
    <source>
        <dbReference type="SAM" id="MobiDB-lite"/>
    </source>
</evidence>
<proteinExistence type="inferred from homology"/>
<sequence>MTRLQQGFFIPQLKPRTRPSSLKLAVPMAVSTLLFSPLLRAETVQKDAASVTQPEKDKKSKKQKNAVSVNKQDTLKKSSSLVDSSENITVTGTRLSQTRLSNVMAGTTVDAQQIRARGYTDLGLALMRENTSFTVGDQSPIGAQGLGAGQSFVSLLGLGSQRTLTLIDGMRMVGGASASVYGAGSGSQVDVAAIPTSLVKGMDTRLGGAGAAYGADAVAGVVNYRLDDHFTGVDMTAQGGWTQSLIAPSEKITFKYGRTFDHDKGGVVFDLEYRNAGGVMYNDLPNSLGSNATSYQRAPLGVSTPYTNMLAPAARNLWASVTGIPGLTGTSLPIYKGVNDGIANAAGQPLMFSQDGKSLVPVTYNYITKTGYSASGGNGLATRDYNQLYAPSSQLNLTTLGHYDFNDHLHATWQGWYARSRASNDVGQGTWTTPYFGDGPLDMSSYLNTDGSYGPGYHNANGAFTLSTDNPYLTDAERTTIKNALAASGQPTDKFYLSRLNQDLDGGMYRTDMQMFRFQGGLSGDFNAVGRHFNWSLRGQYSKYMSDTWQPMINTQNLINALNSTRDASGNIVCASGYVNSPAATRSETCEPFNPFGTNQSTPGARDYIISDAHYKNTNAQRDFQAEINSTVMRLPAGDIRWDLGYEHRREGYNFNPGSFFAGQLLDDGSRRQYGNVTVMPHTSGSYYTHEAFGELDVPLISPAMNVPGAYSLTATANGRYINNSITGSYWTYMFGGAWWPTQDFGLSGNYAQSVRNPSVTELFSPQSTSYEYGDDPCDAAFVNSGPNPTTRALNCAKAKVPSGFVSNFVNGTVKGTTGGNRSLQNETSHSYTGSLEFRPRFIKGFDLKGSFVDVKVNNEITSLTAENLIQACYDSSTYPSNAYCNTFTRDPSTHQITDFTDGYFNIANQHMQVLQGVLDYYLPLRRVGLSDNAGSLELRGNYTHYLKNTQTYLGNSYFQTGGTNSPNNLFTLNLNYTRGPLFVQWQTIFYGKSKYALQVADTAYEHNNRPSFAYFNTTFGYQITKNIDANFMINNITNAMPKYPGAVGVTRYYEALIGRSFQMNIGAHF</sequence>
<dbReference type="Proteomes" id="UP000321891">
    <property type="component" value="Unassembled WGS sequence"/>
</dbReference>
<dbReference type="InterPro" id="IPR036942">
    <property type="entry name" value="Beta-barrel_TonB_sf"/>
</dbReference>
<dbReference type="SUPFAM" id="SSF56935">
    <property type="entry name" value="Porins"/>
    <property type="match status" value="1"/>
</dbReference>
<dbReference type="GO" id="GO:0009279">
    <property type="term" value="C:cell outer membrane"/>
    <property type="evidence" value="ECO:0007669"/>
    <property type="project" value="UniProtKB-SubCell"/>
</dbReference>
<dbReference type="Proteomes" id="UP000032671">
    <property type="component" value="Unassembled WGS sequence"/>
</dbReference>
<organism evidence="8 10">
    <name type="scientific">Acetobacter cibinongensis</name>
    <dbReference type="NCBI Taxonomy" id="146475"/>
    <lineage>
        <taxon>Bacteria</taxon>
        <taxon>Pseudomonadati</taxon>
        <taxon>Pseudomonadota</taxon>
        <taxon>Alphaproteobacteria</taxon>
        <taxon>Acetobacterales</taxon>
        <taxon>Acetobacteraceae</taxon>
        <taxon>Acetobacter</taxon>
    </lineage>
</organism>
<feature type="domain" description="TonB-dependent receptor-like beta-barrel" evidence="6">
    <location>
        <begin position="600"/>
        <end position="1037"/>
    </location>
</feature>
<dbReference type="Gene3D" id="2.40.170.20">
    <property type="entry name" value="TonB-dependent receptor, beta-barrel domain"/>
    <property type="match status" value="1"/>
</dbReference>
<dbReference type="EMBL" id="BAMV01000003">
    <property type="protein sequence ID" value="GAN59284.1"/>
    <property type="molecule type" value="Genomic_DNA"/>
</dbReference>
<evidence type="ECO:0000256" key="1">
    <source>
        <dbReference type="ARBA" id="ARBA00004442"/>
    </source>
</evidence>
<comment type="subcellular location">
    <subcellularLocation>
        <location evidence="1 4">Cell outer membrane</location>
    </subcellularLocation>
</comment>
<evidence type="ECO:0000256" key="2">
    <source>
        <dbReference type="ARBA" id="ARBA00023136"/>
    </source>
</evidence>
<dbReference type="STRING" id="1231339.Abci_003_047"/>
<feature type="region of interest" description="Disordered" evidence="5">
    <location>
        <begin position="47"/>
        <end position="72"/>
    </location>
</feature>
<name>A0A0D6N036_9PROT</name>
<evidence type="ECO:0000259" key="6">
    <source>
        <dbReference type="Pfam" id="PF00593"/>
    </source>
</evidence>
<dbReference type="Gene3D" id="2.170.130.10">
    <property type="entry name" value="TonB-dependent receptor, plug domain"/>
    <property type="match status" value="1"/>
</dbReference>
<accession>A0A6N3SRF6</accession>
<keyword evidence="4" id="KW-0798">TonB box</keyword>
<feature type="domain" description="TonB-dependent receptor plug" evidence="7">
    <location>
        <begin position="107"/>
        <end position="221"/>
    </location>
</feature>
<evidence type="ECO:0000256" key="4">
    <source>
        <dbReference type="RuleBase" id="RU003357"/>
    </source>
</evidence>
<comment type="caution">
    <text evidence="8">The sequence shown here is derived from an EMBL/GenBank/DDBJ whole genome shotgun (WGS) entry which is preliminary data.</text>
</comment>
<dbReference type="InterPro" id="IPR000531">
    <property type="entry name" value="Beta-barrel_TonB"/>
</dbReference>
<keyword evidence="11" id="KW-1185">Reference proteome</keyword>
<reference evidence="8 10" key="1">
    <citation type="submission" date="2012-11" db="EMBL/GenBank/DDBJ databases">
        <title>Whole genome sequence of Acetobacter cibinongensis 4H-1.</title>
        <authorList>
            <person name="Azuma Y."/>
            <person name="Higashiura N."/>
            <person name="Hirakawa H."/>
            <person name="Matsushita K."/>
        </authorList>
    </citation>
    <scope>NUCLEOTIDE SEQUENCE [LARGE SCALE GENOMIC DNA]</scope>
    <source>
        <strain evidence="8 10">4H-1</strain>
    </source>
</reference>
<dbReference type="Pfam" id="PF00593">
    <property type="entry name" value="TonB_dep_Rec_b-barrel"/>
    <property type="match status" value="1"/>
</dbReference>
<evidence type="ECO:0000313" key="9">
    <source>
        <dbReference type="EMBL" id="GEL59033.1"/>
    </source>
</evidence>
<keyword evidence="8" id="KW-0675">Receptor</keyword>
<keyword evidence="3" id="KW-0998">Cell outer membrane</keyword>
<dbReference type="Pfam" id="PF07715">
    <property type="entry name" value="Plug"/>
    <property type="match status" value="1"/>
</dbReference>
<evidence type="ECO:0000313" key="10">
    <source>
        <dbReference type="Proteomes" id="UP000032671"/>
    </source>
</evidence>
<dbReference type="PANTHER" id="PTHR47234:SF2">
    <property type="entry name" value="TONB-DEPENDENT RECEPTOR"/>
    <property type="match status" value="1"/>
</dbReference>
<evidence type="ECO:0000313" key="11">
    <source>
        <dbReference type="Proteomes" id="UP000321891"/>
    </source>
</evidence>
<dbReference type="InterPro" id="IPR037066">
    <property type="entry name" value="Plug_dom_sf"/>
</dbReference>
<evidence type="ECO:0000313" key="8">
    <source>
        <dbReference type="EMBL" id="GAN59284.1"/>
    </source>
</evidence>
<dbReference type="AlphaFoldDB" id="A0A0D6N036"/>